<dbReference type="OrthoDB" id="308498at2157"/>
<feature type="transmembrane region" description="Helical" evidence="1">
    <location>
        <begin position="201"/>
        <end position="227"/>
    </location>
</feature>
<evidence type="ECO:0000259" key="2">
    <source>
        <dbReference type="Pfam" id="PF26265"/>
    </source>
</evidence>
<organism evidence="3 4">
    <name type="scientific">Haloferax massiliensis</name>
    <dbReference type="NCBI Taxonomy" id="1476858"/>
    <lineage>
        <taxon>Archaea</taxon>
        <taxon>Methanobacteriati</taxon>
        <taxon>Methanobacteriota</taxon>
        <taxon>Stenosarchaea group</taxon>
        <taxon>Halobacteria</taxon>
        <taxon>Halobacteriales</taxon>
        <taxon>Haloferacaceae</taxon>
        <taxon>Haloferax</taxon>
    </lineage>
</organism>
<feature type="transmembrane region" description="Helical" evidence="1">
    <location>
        <begin position="31"/>
        <end position="50"/>
    </location>
</feature>
<feature type="domain" description="DUF8068" evidence="2">
    <location>
        <begin position="32"/>
        <end position="292"/>
    </location>
</feature>
<sequence length="299" mass="28328">MSGRGVEDAVGSASPLADITALRSRTPGRTFRILAGILALCPVAAVTAYRVGHNVPGGLPGGVATLAADWSGLAVVGPALAALLLASTADAGAERVGLAFVGGFGVLALVTAAAAWQPAAIGVSVGFAVVAADRLAALGRKREWNGVRRAAPVGLAAVGVATSLAATAGVMPATLRPLGSGVALTAVGVVPLAVGWDRTSALAGVAAGATVLATAASAPYVAGAVLLVGGGVVGVPAGLVAFAAAGGTAGVVSALRDGRLAVALGAALFCAAGVPATVLRATGVVVAAALVAYDGGERA</sequence>
<dbReference type="Proteomes" id="UP000198902">
    <property type="component" value="Unassembled WGS sequence"/>
</dbReference>
<dbReference type="InterPro" id="IPR058381">
    <property type="entry name" value="DUF8068"/>
</dbReference>
<feature type="transmembrane region" description="Helical" evidence="1">
    <location>
        <begin position="262"/>
        <end position="293"/>
    </location>
</feature>
<gene>
    <name evidence="3" type="ORF">BN996_03284</name>
</gene>
<protein>
    <recommendedName>
        <fullName evidence="2">DUF8068 domain-containing protein</fullName>
    </recommendedName>
</protein>
<feature type="transmembrane region" description="Helical" evidence="1">
    <location>
        <begin position="120"/>
        <end position="138"/>
    </location>
</feature>
<reference evidence="4" key="1">
    <citation type="submission" date="2015-03" db="EMBL/GenBank/DDBJ databases">
        <authorList>
            <person name="Urmite Genomes"/>
        </authorList>
    </citation>
    <scope>NUCLEOTIDE SEQUENCE [LARGE SCALE GENOMIC DNA]</scope>
    <source>
        <strain evidence="4">Arc-Hr</strain>
    </source>
</reference>
<accession>A0A0D6JW20</accession>
<keyword evidence="1" id="KW-1133">Transmembrane helix</keyword>
<keyword evidence="4" id="KW-1185">Reference proteome</keyword>
<feature type="transmembrane region" description="Helical" evidence="1">
    <location>
        <begin position="96"/>
        <end position="114"/>
    </location>
</feature>
<keyword evidence="1" id="KW-0472">Membrane</keyword>
<feature type="transmembrane region" description="Helical" evidence="1">
    <location>
        <begin position="233"/>
        <end position="255"/>
    </location>
</feature>
<feature type="transmembrane region" description="Helical" evidence="1">
    <location>
        <begin position="70"/>
        <end position="89"/>
    </location>
</feature>
<keyword evidence="1" id="KW-0812">Transmembrane</keyword>
<evidence type="ECO:0000313" key="3">
    <source>
        <dbReference type="EMBL" id="CQR52732.1"/>
    </source>
</evidence>
<feature type="transmembrane region" description="Helical" evidence="1">
    <location>
        <begin position="150"/>
        <end position="171"/>
    </location>
</feature>
<evidence type="ECO:0000256" key="1">
    <source>
        <dbReference type="SAM" id="Phobius"/>
    </source>
</evidence>
<dbReference type="Pfam" id="PF26265">
    <property type="entry name" value="DUF8068"/>
    <property type="match status" value="1"/>
</dbReference>
<dbReference type="RefSeq" id="WP_089780777.1">
    <property type="nucleotide sequence ID" value="NZ_CABLRR010000004.1"/>
</dbReference>
<feature type="transmembrane region" description="Helical" evidence="1">
    <location>
        <begin position="177"/>
        <end position="194"/>
    </location>
</feature>
<evidence type="ECO:0000313" key="4">
    <source>
        <dbReference type="Proteomes" id="UP000198902"/>
    </source>
</evidence>
<dbReference type="AlphaFoldDB" id="A0A0D6JW20"/>
<dbReference type="EMBL" id="CSTE01000004">
    <property type="protein sequence ID" value="CQR52732.1"/>
    <property type="molecule type" value="Genomic_DNA"/>
</dbReference>
<name>A0A0D6JW20_9EURY</name>
<proteinExistence type="predicted"/>